<feature type="compositionally biased region" description="Polar residues" evidence="1">
    <location>
        <begin position="550"/>
        <end position="564"/>
    </location>
</feature>
<evidence type="ECO:0000256" key="1">
    <source>
        <dbReference type="SAM" id="MobiDB-lite"/>
    </source>
</evidence>
<dbReference type="PROSITE" id="PS50096">
    <property type="entry name" value="IQ"/>
    <property type="match status" value="1"/>
</dbReference>
<dbReference type="Proteomes" id="UP000272942">
    <property type="component" value="Unassembled WGS sequence"/>
</dbReference>
<dbReference type="OrthoDB" id="9374162at2759"/>
<proteinExistence type="predicted"/>
<dbReference type="PANTHER" id="PTHR46298">
    <property type="entry name" value="ANDROGLOBIN"/>
    <property type="match status" value="1"/>
</dbReference>
<organism evidence="4">
    <name type="scientific">Echinostoma caproni</name>
    <dbReference type="NCBI Taxonomy" id="27848"/>
    <lineage>
        <taxon>Eukaryota</taxon>
        <taxon>Metazoa</taxon>
        <taxon>Spiralia</taxon>
        <taxon>Lophotrochozoa</taxon>
        <taxon>Platyhelminthes</taxon>
        <taxon>Trematoda</taxon>
        <taxon>Digenea</taxon>
        <taxon>Plagiorchiida</taxon>
        <taxon>Echinostomata</taxon>
        <taxon>Echinostomatoidea</taxon>
        <taxon>Echinostomatidae</taxon>
        <taxon>Echinostoma</taxon>
    </lineage>
</organism>
<dbReference type="AlphaFoldDB" id="A0A183AQ44"/>
<evidence type="ECO:0000313" key="4">
    <source>
        <dbReference type="WBParaSite" id="ECPE_0000910701-mRNA-1"/>
    </source>
</evidence>
<dbReference type="WBParaSite" id="ECPE_0000910701-mRNA-1">
    <property type="protein sequence ID" value="ECPE_0000910701-mRNA-1"/>
    <property type="gene ID" value="ECPE_0000910701"/>
</dbReference>
<feature type="compositionally biased region" description="Polar residues" evidence="1">
    <location>
        <begin position="524"/>
        <end position="533"/>
    </location>
</feature>
<dbReference type="PANTHER" id="PTHR46298:SF1">
    <property type="entry name" value="ANDROGLOBIN"/>
    <property type="match status" value="1"/>
</dbReference>
<accession>A0A183AQ44</accession>
<dbReference type="InterPro" id="IPR053033">
    <property type="entry name" value="Androglobin-like"/>
</dbReference>
<feature type="compositionally biased region" description="Polar residues" evidence="1">
    <location>
        <begin position="401"/>
        <end position="445"/>
    </location>
</feature>
<reference evidence="4" key="1">
    <citation type="submission" date="2016-06" db="UniProtKB">
        <authorList>
            <consortium name="WormBaseParasite"/>
        </authorList>
    </citation>
    <scope>IDENTIFICATION</scope>
</reference>
<evidence type="ECO:0000313" key="3">
    <source>
        <dbReference type="Proteomes" id="UP000272942"/>
    </source>
</evidence>
<gene>
    <name evidence="2" type="ORF">ECPE_LOCUS9079</name>
</gene>
<name>A0A183AQ44_9TREM</name>
<protein>
    <submittedName>
        <fullName evidence="4">SH2 domain-containing protein</fullName>
    </submittedName>
</protein>
<feature type="region of interest" description="Disordered" evidence="1">
    <location>
        <begin position="524"/>
        <end position="570"/>
    </location>
</feature>
<reference evidence="2 3" key="2">
    <citation type="submission" date="2018-11" db="EMBL/GenBank/DDBJ databases">
        <authorList>
            <consortium name="Pathogen Informatics"/>
        </authorList>
    </citation>
    <scope>NUCLEOTIDE SEQUENCE [LARGE SCALE GENOMIC DNA]</scope>
    <source>
        <strain evidence="2 3">Egypt</strain>
    </source>
</reference>
<sequence length="630" mass="69382">MYLSVTDQPDLSRWNQPVDPDVLIAIVRIQAYFRGYRTRLALYLNNPRNVISLVLATDQANTDEADRSALASEIISHSDSGQLCRRLLAQAKRAGDGWFKCTQLLQHANTENDVGLALVKSLVRTGQINFMQDLEHLVAYCDYTGTYSELGQPEIMVDTSPSSEAHVKPNRGWINLLFRQLIQPPTTDTKSPNCPVPIPFSMRLKCELRGTHVLLINNDTGEKLEPSVRYPSSWINLHPTPGGYTLLGLAGHGPAPGGNWHLRLFGHGIYGDQGLPRLLNVFSVKKGLCCVFNQIEASDYYAPNSHGLLFSRQLQTETEQLITVHLRLSSPNVPVQLTIRCGDSTIPLTRAQGVGEAIILSYLIKPEPDSNTGEQNVNNDGASVRENNKILGSDTRDLTETRTASSKPSLKSGSQGRPTQLKKSTRGSSSPGAPSGDKQTARPTASSHSSRSRSGDKTTASQSPSHTRHRGGSQSPSQPQQARDRRVWIEAHVDKSQWPLSMRNWSFLEEIRRNQLHEYLVSASSRTTASNGKLSDLAGSVERSVKPLPTSKQNSNRSKQQTGRVPSAKLDENQAHWKLRILVDSGVSSNLTFLFLCTDEADGDGEKSTSDAIEMSASKSGFRITCKLLW</sequence>
<dbReference type="EMBL" id="UZAN01046885">
    <property type="protein sequence ID" value="VDP84729.1"/>
    <property type="molecule type" value="Genomic_DNA"/>
</dbReference>
<feature type="region of interest" description="Disordered" evidence="1">
    <location>
        <begin position="366"/>
        <end position="485"/>
    </location>
</feature>
<evidence type="ECO:0000313" key="2">
    <source>
        <dbReference type="EMBL" id="VDP84729.1"/>
    </source>
</evidence>
<keyword evidence="3" id="KW-1185">Reference proteome</keyword>
<feature type="compositionally biased region" description="Polar residues" evidence="1">
    <location>
        <begin position="369"/>
        <end position="381"/>
    </location>
</feature>